<evidence type="ECO:0000313" key="3">
    <source>
        <dbReference type="Proteomes" id="UP000240424"/>
    </source>
</evidence>
<gene>
    <name evidence="2" type="ORF">MNAB215_3634</name>
</gene>
<accession>A0A2U3PCF5</accession>
<dbReference type="EMBL" id="FUEZ01000004">
    <property type="protein sequence ID" value="SPM41429.1"/>
    <property type="molecule type" value="Genomic_DNA"/>
</dbReference>
<dbReference type="AlphaFoldDB" id="A0A2U3PCF5"/>
<proteinExistence type="predicted"/>
<evidence type="ECO:0000259" key="1">
    <source>
        <dbReference type="Pfam" id="PF19328"/>
    </source>
</evidence>
<sequence>MARLRVVQWTTGIVGASALRAILDDDRLELVGVFAHGAEKVGRDAGNLAGRHDTGILATDDVDTLLALRPDCVVYMPHWPEVDLLERILRAGINVITTARLVSGEHYPADAGARLRAAAAAGGVTLVGTGMNPMYVPTLALASTAMCREVQSIRVTESLDCVGYASAAMWKGYGFGGPPDTERLREILWAAEPDYREALDQLASGIGLRIDDYDLAVECAVATDDRDLGFMRIDAGTVCGVDATWTGASDGSDIAQMQTVWTLGGIFGARQEPEWKLLHGYRIDVQGEPNVTLKLAFRPDDYTNFDIGTTTAMPAINAVTAVVAARSGVLSIAELPIVTAQGKVRKSIA</sequence>
<keyword evidence="3" id="KW-1185">Reference proteome</keyword>
<dbReference type="RefSeq" id="WP_077080043.1">
    <property type="nucleotide sequence ID" value="NZ_FUEZ01000004.1"/>
</dbReference>
<dbReference type="CDD" id="cd24146">
    <property type="entry name" value="nat-AmDH_N_like"/>
    <property type="match status" value="1"/>
</dbReference>
<dbReference type="SUPFAM" id="SSF51735">
    <property type="entry name" value="NAD(P)-binding Rossmann-fold domains"/>
    <property type="match status" value="1"/>
</dbReference>
<evidence type="ECO:0000313" key="2">
    <source>
        <dbReference type="EMBL" id="SPM41429.1"/>
    </source>
</evidence>
<dbReference type="Pfam" id="PF19328">
    <property type="entry name" value="DAP_DH_C"/>
    <property type="match status" value="1"/>
</dbReference>
<dbReference type="Gene3D" id="3.40.50.720">
    <property type="entry name" value="NAD(P)-binding Rossmann-like Domain"/>
    <property type="match status" value="1"/>
</dbReference>
<dbReference type="STRING" id="1841861.GCA_900157365_01954"/>
<dbReference type="InterPro" id="IPR045760">
    <property type="entry name" value="DAP_DH_C"/>
</dbReference>
<reference evidence="2 3" key="1">
    <citation type="submission" date="2017-01" db="EMBL/GenBank/DDBJ databases">
        <authorList>
            <consortium name="Urmite Genomes"/>
        </authorList>
    </citation>
    <scope>NUCLEOTIDE SEQUENCE [LARGE SCALE GENOMIC DNA]</scope>
    <source>
        <strain evidence="2 3">AB215</strain>
    </source>
</reference>
<dbReference type="Proteomes" id="UP000240424">
    <property type="component" value="Unassembled WGS sequence"/>
</dbReference>
<dbReference type="OrthoDB" id="4759936at2"/>
<feature type="domain" description="2,4-diaminopentanoate dehydrogenase C-terminal" evidence="1">
    <location>
        <begin position="138"/>
        <end position="342"/>
    </location>
</feature>
<organism evidence="2 3">
    <name type="scientific">Mycobacterium numidiamassiliense</name>
    <dbReference type="NCBI Taxonomy" id="1841861"/>
    <lineage>
        <taxon>Bacteria</taxon>
        <taxon>Bacillati</taxon>
        <taxon>Actinomycetota</taxon>
        <taxon>Actinomycetes</taxon>
        <taxon>Mycobacteriales</taxon>
        <taxon>Mycobacteriaceae</taxon>
        <taxon>Mycobacterium</taxon>
    </lineage>
</organism>
<protein>
    <submittedName>
        <fullName evidence="2">Dihydrodipicolinate reductase</fullName>
    </submittedName>
</protein>
<dbReference type="InterPro" id="IPR036291">
    <property type="entry name" value="NAD(P)-bd_dom_sf"/>
</dbReference>
<name>A0A2U3PCF5_9MYCO</name>